<dbReference type="Proteomes" id="UP000095767">
    <property type="component" value="Unassembled WGS sequence"/>
</dbReference>
<dbReference type="GO" id="GO:0004672">
    <property type="term" value="F:protein kinase activity"/>
    <property type="evidence" value="ECO:0007669"/>
    <property type="project" value="InterPro"/>
</dbReference>
<keyword evidence="2" id="KW-0067">ATP-binding</keyword>
<dbReference type="FunFam" id="1.10.510.10:FF:001111">
    <property type="entry name" value="Protein kinase superfamily protein"/>
    <property type="match status" value="1"/>
</dbReference>
<keyword evidence="4" id="KW-0675">Receptor</keyword>
<keyword evidence="4" id="KW-0808">Transferase</keyword>
<dbReference type="InterPro" id="IPR000719">
    <property type="entry name" value="Prot_kinase_dom"/>
</dbReference>
<dbReference type="EMBL" id="LWDX02019220">
    <property type="protein sequence ID" value="OEL33290.1"/>
    <property type="molecule type" value="Genomic_DNA"/>
</dbReference>
<dbReference type="InterPro" id="IPR011009">
    <property type="entry name" value="Kinase-like_dom_sf"/>
</dbReference>
<keyword evidence="5" id="KW-1185">Reference proteome</keyword>
<sequence length="316" mass="34888">MGCCLRRRLCLGVGGTRALPFVRRFTPREIEAATRGFTAVLEAGGPRGTAYRARFAGGLVATVRRAGSGSRDDGQRQGNGNGNRKGKAAFYLELQLLARLNHRHVVRLRGFAEGHHARFLVFDHMENRSLKECLHDPLRTPLDWRTRLQVAIDIAAALEYLYYFCDPPVFHVSVNSTNVLMDANFVAKLSDVGVVCHDIKLATTESFQDQVEQRRAGLVFQYGVLVLELVTGQSPGGDGELVRWVQEPGFAGSMHRMVDADLGGVYDARELRDLVIVARLCTRHGSDDDGAVVSIPQIVRYLQGKLERLGGEARCG</sequence>
<dbReference type="OrthoDB" id="4062651at2759"/>
<protein>
    <submittedName>
        <fullName evidence="4">Putative receptor-like protein kinase</fullName>
    </submittedName>
</protein>
<dbReference type="GO" id="GO:0005886">
    <property type="term" value="C:plasma membrane"/>
    <property type="evidence" value="ECO:0007669"/>
    <property type="project" value="TreeGrafter"/>
</dbReference>
<dbReference type="Gene3D" id="3.30.200.20">
    <property type="entry name" value="Phosphorylase Kinase, domain 1"/>
    <property type="match status" value="1"/>
</dbReference>
<keyword evidence="4" id="KW-0418">Kinase</keyword>
<dbReference type="Gene3D" id="1.10.510.10">
    <property type="entry name" value="Transferase(Phosphotransferase) domain 1"/>
    <property type="match status" value="1"/>
</dbReference>
<proteinExistence type="predicted"/>
<reference evidence="4 5" key="1">
    <citation type="submission" date="2016-09" db="EMBL/GenBank/DDBJ databases">
        <title>The draft genome of Dichanthelium oligosanthes: A C3 panicoid grass species.</title>
        <authorList>
            <person name="Studer A.J."/>
            <person name="Schnable J.C."/>
            <person name="Brutnell T.P."/>
        </authorList>
    </citation>
    <scope>NUCLEOTIDE SEQUENCE [LARGE SCALE GENOMIC DNA]</scope>
    <source>
        <strain evidence="5">cv. Kellogg 1175</strain>
        <tissue evidence="4">Leaf</tissue>
    </source>
</reference>
<evidence type="ECO:0000313" key="4">
    <source>
        <dbReference type="EMBL" id="OEL33290.1"/>
    </source>
</evidence>
<organism evidence="4 5">
    <name type="scientific">Dichanthelium oligosanthes</name>
    <dbReference type="NCBI Taxonomy" id="888268"/>
    <lineage>
        <taxon>Eukaryota</taxon>
        <taxon>Viridiplantae</taxon>
        <taxon>Streptophyta</taxon>
        <taxon>Embryophyta</taxon>
        <taxon>Tracheophyta</taxon>
        <taxon>Spermatophyta</taxon>
        <taxon>Magnoliopsida</taxon>
        <taxon>Liliopsida</taxon>
        <taxon>Poales</taxon>
        <taxon>Poaceae</taxon>
        <taxon>PACMAD clade</taxon>
        <taxon>Panicoideae</taxon>
        <taxon>Panicodae</taxon>
        <taxon>Paniceae</taxon>
        <taxon>Dichantheliinae</taxon>
        <taxon>Dichanthelium</taxon>
    </lineage>
</organism>
<evidence type="ECO:0000256" key="1">
    <source>
        <dbReference type="ARBA" id="ARBA00022741"/>
    </source>
</evidence>
<name>A0A1E5W7R6_9POAL</name>
<dbReference type="SUPFAM" id="SSF56112">
    <property type="entry name" value="Protein kinase-like (PK-like)"/>
    <property type="match status" value="1"/>
</dbReference>
<keyword evidence="1" id="KW-0547">Nucleotide-binding</keyword>
<comment type="caution">
    <text evidence="4">The sequence shown here is derived from an EMBL/GenBank/DDBJ whole genome shotgun (WGS) entry which is preliminary data.</text>
</comment>
<dbReference type="PANTHER" id="PTHR27001:SF20">
    <property type="entry name" value="PROTEIN KINASE SUPERFAMILY PROTEIN"/>
    <property type="match status" value="1"/>
</dbReference>
<dbReference type="PANTHER" id="PTHR27001">
    <property type="entry name" value="OS01G0253100 PROTEIN"/>
    <property type="match status" value="1"/>
</dbReference>
<accession>A0A1E5W7R6</accession>
<dbReference type="InterPro" id="IPR001245">
    <property type="entry name" value="Ser-Thr/Tyr_kinase_cat_dom"/>
</dbReference>
<dbReference type="STRING" id="888268.A0A1E5W7R6"/>
<evidence type="ECO:0000256" key="2">
    <source>
        <dbReference type="ARBA" id="ARBA00022840"/>
    </source>
</evidence>
<gene>
    <name evidence="4" type="ORF">BAE44_0005691</name>
</gene>
<dbReference type="GO" id="GO:0005524">
    <property type="term" value="F:ATP binding"/>
    <property type="evidence" value="ECO:0007669"/>
    <property type="project" value="UniProtKB-KW"/>
</dbReference>
<dbReference type="Pfam" id="PF07714">
    <property type="entry name" value="PK_Tyr_Ser-Thr"/>
    <property type="match status" value="1"/>
</dbReference>
<evidence type="ECO:0000259" key="3">
    <source>
        <dbReference type="PROSITE" id="PS50011"/>
    </source>
</evidence>
<evidence type="ECO:0000313" key="5">
    <source>
        <dbReference type="Proteomes" id="UP000095767"/>
    </source>
</evidence>
<dbReference type="AlphaFoldDB" id="A0A1E5W7R6"/>
<feature type="domain" description="Protein kinase" evidence="3">
    <location>
        <begin position="36"/>
        <end position="316"/>
    </location>
</feature>
<dbReference type="PROSITE" id="PS50011">
    <property type="entry name" value="PROTEIN_KINASE_DOM"/>
    <property type="match status" value="1"/>
</dbReference>